<keyword evidence="1" id="KW-0812">Transmembrane</keyword>
<protein>
    <recommendedName>
        <fullName evidence="4">Plasmodium falciparum erythrocyte membrane protein 1 acidic terminal segment domain-containing protein</fullName>
    </recommendedName>
</protein>
<reference evidence="2 3" key="2">
    <citation type="submission" date="2013-02" db="EMBL/GenBank/DDBJ databases">
        <title>The Genome Sequence of Plasmodium falciparum 7G8.</title>
        <authorList>
            <consortium name="The Broad Institute Genome Sequencing Platform"/>
            <consortium name="The Broad Institute Genome Sequencing Center for Infectious Disease"/>
            <person name="Neafsey D."/>
            <person name="Cheeseman I."/>
            <person name="Volkman S."/>
            <person name="Adams J."/>
            <person name="Walker B."/>
            <person name="Young S.K."/>
            <person name="Zeng Q."/>
            <person name="Gargeya S."/>
            <person name="Fitzgerald M."/>
            <person name="Haas B."/>
            <person name="Abouelleil A."/>
            <person name="Alvarado L."/>
            <person name="Arachchi H.M."/>
            <person name="Berlin A.M."/>
            <person name="Chapman S.B."/>
            <person name="Dewar J."/>
            <person name="Goldberg J."/>
            <person name="Griggs A."/>
            <person name="Gujja S."/>
            <person name="Hansen M."/>
            <person name="Howarth C."/>
            <person name="Imamovic A."/>
            <person name="Larimer J."/>
            <person name="McCowan C."/>
            <person name="Murphy C."/>
            <person name="Neiman D."/>
            <person name="Pearson M."/>
            <person name="Priest M."/>
            <person name="Roberts A."/>
            <person name="Saif S."/>
            <person name="Shea T."/>
            <person name="Sisk P."/>
            <person name="Sykes S."/>
            <person name="Wortman J."/>
            <person name="Nusbaum C."/>
            <person name="Birren B."/>
        </authorList>
    </citation>
    <scope>NUCLEOTIDE SEQUENCE [LARGE SCALE GENOMIC DNA]</scope>
    <source>
        <strain evidence="2 3">7G8</strain>
    </source>
</reference>
<dbReference type="EMBL" id="KE123581">
    <property type="protein sequence ID" value="EUR81564.1"/>
    <property type="molecule type" value="Genomic_DNA"/>
</dbReference>
<evidence type="ECO:0000256" key="1">
    <source>
        <dbReference type="SAM" id="Phobius"/>
    </source>
</evidence>
<dbReference type="AlphaFoldDB" id="W7FEV0"/>
<evidence type="ECO:0008006" key="4">
    <source>
        <dbReference type="Google" id="ProtNLM"/>
    </source>
</evidence>
<organism evidence="2 3">
    <name type="scientific">Plasmodium falciparum (isolate 7G8)</name>
    <dbReference type="NCBI Taxonomy" id="57266"/>
    <lineage>
        <taxon>Eukaryota</taxon>
        <taxon>Sar</taxon>
        <taxon>Alveolata</taxon>
        <taxon>Apicomplexa</taxon>
        <taxon>Aconoidasida</taxon>
        <taxon>Haemosporida</taxon>
        <taxon>Plasmodiidae</taxon>
        <taxon>Plasmodium</taxon>
        <taxon>Plasmodium (Laverania)</taxon>
    </lineage>
</organism>
<keyword evidence="1" id="KW-0472">Membrane</keyword>
<keyword evidence="1" id="KW-1133">Transmembrane helix</keyword>
<accession>W7FEV0</accession>
<reference evidence="3" key="1">
    <citation type="submission" date="2007-11" db="EMBL/GenBank/DDBJ databases">
        <authorList>
            <consortium name="The Broad Institute Genome Sequencing Platform"/>
            <person name="Volkman S.K."/>
            <person name="Daily J.P."/>
            <person name="Sarr O."/>
            <person name="Ndiaye D."/>
            <person name="Ndir O."/>
            <person name="Mboup S."/>
            <person name="Lukens A."/>
            <person name="Stange-Thomann N."/>
            <person name="Mauceli E."/>
            <person name="Gnerre S."/>
            <person name="Jaffe D."/>
            <person name="Zainoun J."/>
            <person name="Wiegand R.C."/>
            <person name="Birren B."/>
            <person name="Galagan J."/>
            <person name="Lander E."/>
            <person name="Wirth D.F."/>
        </authorList>
    </citation>
    <scope>NUCLEOTIDE SEQUENCE [LARGE SCALE GENOMIC DNA]</scope>
    <source>
        <strain evidence="3">7G8</strain>
    </source>
</reference>
<name>W7FEV0_PLAF8</name>
<gene>
    <name evidence="2" type="ORF">PFBG_00234</name>
</gene>
<evidence type="ECO:0000313" key="3">
    <source>
        <dbReference type="Proteomes" id="UP000030688"/>
    </source>
</evidence>
<feature type="transmembrane region" description="Helical" evidence="1">
    <location>
        <begin position="86"/>
        <end position="103"/>
    </location>
</feature>
<evidence type="ECO:0000313" key="2">
    <source>
        <dbReference type="EMBL" id="EUR81564.1"/>
    </source>
</evidence>
<proteinExistence type="predicted"/>
<sequence length="104" mass="12658">MCRMVITNINEEHIFPWKEKKRTITFMLETYEHVRRISRYVIPSGMYHKLTNKNTIDDNMHKDTQPNILYFDNHDGKHFMTKMTKIKIYIMDLNIFIILTGMFL</sequence>
<dbReference type="Proteomes" id="UP000030688">
    <property type="component" value="Unassembled WGS sequence"/>
</dbReference>